<protein>
    <submittedName>
        <fullName evidence="4">NAD-dependent isocitrate dehydrogenase</fullName>
    </submittedName>
</protein>
<gene>
    <name evidence="4" type="ORF">HL657_04285</name>
</gene>
<comment type="similarity">
    <text evidence="1">Belongs to the isocitrate and isopropylmalate dehydrogenases family.</text>
</comment>
<dbReference type="EMBL" id="JABFFQ010000001">
    <property type="protein sequence ID" value="MDV4342402.1"/>
    <property type="molecule type" value="Genomic_DNA"/>
</dbReference>
<keyword evidence="2" id="KW-0560">Oxidoreductase</keyword>
<name>A0ABU3Z0Q3_9EURY</name>
<dbReference type="PROSITE" id="PS00470">
    <property type="entry name" value="IDH_IMDH"/>
    <property type="match status" value="1"/>
</dbReference>
<dbReference type="InterPro" id="IPR019818">
    <property type="entry name" value="IsoCit/isopropylmalate_DH_CS"/>
</dbReference>
<evidence type="ECO:0000313" key="4">
    <source>
        <dbReference type="EMBL" id="MDV4342402.1"/>
    </source>
</evidence>
<reference evidence="4 5" key="1">
    <citation type="submission" date="2020-05" db="EMBL/GenBank/DDBJ databases">
        <title>Isolation and characterization of methanoarchaea from a cold seep at offshore SW Taiwan.</title>
        <authorList>
            <person name="Chen Y.-W."/>
            <person name="Chen S.-C."/>
            <person name="Lai M.-C."/>
        </authorList>
    </citation>
    <scope>NUCLEOTIDE SEQUENCE [LARGE SCALE GENOMIC DNA]</scope>
    <source>
        <strain evidence="4 5">YWC-01</strain>
    </source>
</reference>
<evidence type="ECO:0000259" key="3">
    <source>
        <dbReference type="SMART" id="SM01329"/>
    </source>
</evidence>
<keyword evidence="5" id="KW-1185">Reference proteome</keyword>
<evidence type="ECO:0000256" key="1">
    <source>
        <dbReference type="ARBA" id="ARBA00007769"/>
    </source>
</evidence>
<dbReference type="PANTHER" id="PTHR11835:SF34">
    <property type="entry name" value="ISOCITRATE DEHYDROGENASE [NAD] SUBUNIT ALPHA, MITOCHONDRIAL"/>
    <property type="match status" value="1"/>
</dbReference>
<dbReference type="RefSeq" id="WP_317295572.1">
    <property type="nucleotide sequence ID" value="NZ_JABFFQ010000001.1"/>
</dbReference>
<sequence length="322" mass="34211">MVKVAVVEGDGIGHEVVPVARDILAAVRPDIEFFDVEVGYGRWERTGSACGEGTIADLRSADAVLFGAVTTPPDPGYRSVLLQIRHALDLYANVRPIRGEGVDVVIVRENTEGLYSGIEWTQADRACTVRVVSRRGSARIARYACTLAKSRHHLTVGNKANVLKSDCLFVEACTTEATRAGVPCTLCYIDALCLDLLMHPDRYDVVVTTNMFGDILSDAAAYLVGGLGLLPSANIGDRHALFEPVHGSAPDIAGKNIANPIAAIRSAAMLLEHLGDPASAAVVEEAVDRVLRAGIRTRDLGGAAGTREFGTAVLREVGRGKA</sequence>
<evidence type="ECO:0000256" key="2">
    <source>
        <dbReference type="ARBA" id="ARBA00023002"/>
    </source>
</evidence>
<dbReference type="InterPro" id="IPR024084">
    <property type="entry name" value="IsoPropMal-DH-like_dom"/>
</dbReference>
<accession>A0ABU3Z0Q3</accession>
<feature type="domain" description="Isopropylmalate dehydrogenase-like" evidence="3">
    <location>
        <begin position="3"/>
        <end position="313"/>
    </location>
</feature>
<dbReference type="Pfam" id="PF00180">
    <property type="entry name" value="Iso_dh"/>
    <property type="match status" value="1"/>
</dbReference>
<proteinExistence type="inferred from homology"/>
<evidence type="ECO:0000313" key="5">
    <source>
        <dbReference type="Proteomes" id="UP001273768"/>
    </source>
</evidence>
<dbReference type="SMART" id="SM01329">
    <property type="entry name" value="Iso_dh"/>
    <property type="match status" value="1"/>
</dbReference>
<dbReference type="Gene3D" id="3.40.718.10">
    <property type="entry name" value="Isopropylmalate Dehydrogenase"/>
    <property type="match status" value="1"/>
</dbReference>
<organism evidence="4 5">
    <name type="scientific">Methanoculleus nereidis</name>
    <dbReference type="NCBI Taxonomy" id="2735141"/>
    <lineage>
        <taxon>Archaea</taxon>
        <taxon>Methanobacteriati</taxon>
        <taxon>Methanobacteriota</taxon>
        <taxon>Stenosarchaea group</taxon>
        <taxon>Methanomicrobia</taxon>
        <taxon>Methanomicrobiales</taxon>
        <taxon>Methanomicrobiaceae</taxon>
        <taxon>Methanoculleus</taxon>
    </lineage>
</organism>
<dbReference type="PANTHER" id="PTHR11835">
    <property type="entry name" value="DECARBOXYLATING DEHYDROGENASES-ISOCITRATE, ISOPROPYLMALATE, TARTRATE"/>
    <property type="match status" value="1"/>
</dbReference>
<comment type="caution">
    <text evidence="4">The sequence shown here is derived from an EMBL/GenBank/DDBJ whole genome shotgun (WGS) entry which is preliminary data.</text>
</comment>
<dbReference type="SUPFAM" id="SSF53659">
    <property type="entry name" value="Isocitrate/Isopropylmalate dehydrogenase-like"/>
    <property type="match status" value="1"/>
</dbReference>
<dbReference type="Proteomes" id="UP001273768">
    <property type="component" value="Unassembled WGS sequence"/>
</dbReference>